<protein>
    <submittedName>
        <fullName evidence="1">Uncharacterized protein</fullName>
    </submittedName>
</protein>
<reference evidence="1" key="2">
    <citation type="submission" date="2023-06" db="EMBL/GenBank/DDBJ databases">
        <authorList>
            <consortium name="Lawrence Berkeley National Laboratory"/>
            <person name="Haridas S."/>
            <person name="Hensen N."/>
            <person name="Bonometti L."/>
            <person name="Westerberg I."/>
            <person name="Brannstrom I.O."/>
            <person name="Guillou S."/>
            <person name="Cros-Aarteil S."/>
            <person name="Calhoun S."/>
            <person name="Kuo A."/>
            <person name="Mondo S."/>
            <person name="Pangilinan J."/>
            <person name="Riley R."/>
            <person name="Labutti K."/>
            <person name="Andreopoulos B."/>
            <person name="Lipzen A."/>
            <person name="Chen C."/>
            <person name="Yanf M."/>
            <person name="Daum C."/>
            <person name="Ng V."/>
            <person name="Clum A."/>
            <person name="Steindorff A."/>
            <person name="Ohm R."/>
            <person name="Martin F."/>
            <person name="Silar P."/>
            <person name="Natvig D."/>
            <person name="Lalanne C."/>
            <person name="Gautier V."/>
            <person name="Ament-Velasquez S.L."/>
            <person name="Kruys A."/>
            <person name="Hutchinson M.I."/>
            <person name="Powell A.J."/>
            <person name="Barry K."/>
            <person name="Miller A.N."/>
            <person name="Grigoriev I.V."/>
            <person name="Debuchy R."/>
            <person name="Gladieux P."/>
            <person name="Thoren M.H."/>
            <person name="Johannesson H."/>
        </authorList>
    </citation>
    <scope>NUCLEOTIDE SEQUENCE</scope>
    <source>
        <strain evidence="1">CBS 314.62</strain>
    </source>
</reference>
<comment type="caution">
    <text evidence="1">The sequence shown here is derived from an EMBL/GenBank/DDBJ whole genome shotgun (WGS) entry which is preliminary data.</text>
</comment>
<accession>A0AAE0XBP9</accession>
<proteinExistence type="predicted"/>
<dbReference type="Proteomes" id="UP001270362">
    <property type="component" value="Unassembled WGS sequence"/>
</dbReference>
<name>A0AAE0XBP9_9PEZI</name>
<gene>
    <name evidence="1" type="ORF">B0T22DRAFT_462068</name>
</gene>
<evidence type="ECO:0000313" key="2">
    <source>
        <dbReference type="Proteomes" id="UP001270362"/>
    </source>
</evidence>
<reference evidence="1" key="1">
    <citation type="journal article" date="2023" name="Mol. Phylogenet. Evol.">
        <title>Genome-scale phylogeny and comparative genomics of the fungal order Sordariales.</title>
        <authorList>
            <person name="Hensen N."/>
            <person name="Bonometti L."/>
            <person name="Westerberg I."/>
            <person name="Brannstrom I.O."/>
            <person name="Guillou S."/>
            <person name="Cros-Aarteil S."/>
            <person name="Calhoun S."/>
            <person name="Haridas S."/>
            <person name="Kuo A."/>
            <person name="Mondo S."/>
            <person name="Pangilinan J."/>
            <person name="Riley R."/>
            <person name="LaButti K."/>
            <person name="Andreopoulos B."/>
            <person name="Lipzen A."/>
            <person name="Chen C."/>
            <person name="Yan M."/>
            <person name="Daum C."/>
            <person name="Ng V."/>
            <person name="Clum A."/>
            <person name="Steindorff A."/>
            <person name="Ohm R.A."/>
            <person name="Martin F."/>
            <person name="Silar P."/>
            <person name="Natvig D.O."/>
            <person name="Lalanne C."/>
            <person name="Gautier V."/>
            <person name="Ament-Velasquez S.L."/>
            <person name="Kruys A."/>
            <person name="Hutchinson M.I."/>
            <person name="Powell A.J."/>
            <person name="Barry K."/>
            <person name="Miller A.N."/>
            <person name="Grigoriev I.V."/>
            <person name="Debuchy R."/>
            <person name="Gladieux P."/>
            <person name="Hiltunen Thoren M."/>
            <person name="Johannesson H."/>
        </authorList>
    </citation>
    <scope>NUCLEOTIDE SEQUENCE</scope>
    <source>
        <strain evidence="1">CBS 314.62</strain>
    </source>
</reference>
<evidence type="ECO:0000313" key="1">
    <source>
        <dbReference type="EMBL" id="KAK3689695.1"/>
    </source>
</evidence>
<organism evidence="1 2">
    <name type="scientific">Podospora appendiculata</name>
    <dbReference type="NCBI Taxonomy" id="314037"/>
    <lineage>
        <taxon>Eukaryota</taxon>
        <taxon>Fungi</taxon>
        <taxon>Dikarya</taxon>
        <taxon>Ascomycota</taxon>
        <taxon>Pezizomycotina</taxon>
        <taxon>Sordariomycetes</taxon>
        <taxon>Sordariomycetidae</taxon>
        <taxon>Sordariales</taxon>
        <taxon>Podosporaceae</taxon>
        <taxon>Podospora</taxon>
    </lineage>
</organism>
<dbReference type="EMBL" id="JAULSO010000002">
    <property type="protein sequence ID" value="KAK3689695.1"/>
    <property type="molecule type" value="Genomic_DNA"/>
</dbReference>
<sequence>MKPKCAYSHSSPLSPVLLFQPLPPLPDTLLLMMLSIPVFLMIRPVSLGRPHYLDGVGQRRSEEGHNELWKRSRGYRWRPSCWPCAFLSRSSLSAQLTAPVLASSRLLCFVYRLNRSTLTSIMARLTTRDNGVHSMMALLCLIPFGPLDPSAGPGRHKGLVVGSVVSAEITHCSSRGLASVSVLVRRPSTSLGGPGLPSSQRSLAIFSTVVAMGWLCG</sequence>
<dbReference type="AlphaFoldDB" id="A0AAE0XBP9"/>
<keyword evidence="2" id="KW-1185">Reference proteome</keyword>